<dbReference type="InterPro" id="IPR003856">
    <property type="entry name" value="LPS_length_determ_N"/>
</dbReference>
<dbReference type="InterPro" id="IPR050445">
    <property type="entry name" value="Bact_polysacc_biosynth/exp"/>
</dbReference>
<evidence type="ECO:0000256" key="6">
    <source>
        <dbReference type="ARBA" id="ARBA00023136"/>
    </source>
</evidence>
<evidence type="ECO:0000256" key="3">
    <source>
        <dbReference type="ARBA" id="ARBA00022475"/>
    </source>
</evidence>
<protein>
    <submittedName>
        <fullName evidence="9">Wzz/FepE/Etk N-terminal domain-containing protein</fullName>
    </submittedName>
</protein>
<evidence type="ECO:0000256" key="1">
    <source>
        <dbReference type="ARBA" id="ARBA00004651"/>
    </source>
</evidence>
<feature type="transmembrane region" description="Helical" evidence="7">
    <location>
        <begin position="18"/>
        <end position="40"/>
    </location>
</feature>
<evidence type="ECO:0000256" key="4">
    <source>
        <dbReference type="ARBA" id="ARBA00022692"/>
    </source>
</evidence>
<keyword evidence="4 7" id="KW-0812">Transmembrane</keyword>
<evidence type="ECO:0000259" key="8">
    <source>
        <dbReference type="Pfam" id="PF02706"/>
    </source>
</evidence>
<evidence type="ECO:0000313" key="9">
    <source>
        <dbReference type="EMBL" id="MFK2826710.1"/>
    </source>
</evidence>
<dbReference type="Pfam" id="PF02706">
    <property type="entry name" value="Wzz"/>
    <property type="match status" value="1"/>
</dbReference>
<keyword evidence="5 7" id="KW-1133">Transmembrane helix</keyword>
<dbReference type="PANTHER" id="PTHR32309">
    <property type="entry name" value="TYROSINE-PROTEIN KINASE"/>
    <property type="match status" value="1"/>
</dbReference>
<dbReference type="RefSeq" id="WP_404318288.1">
    <property type="nucleotide sequence ID" value="NZ_JAUIYO010000014.1"/>
</dbReference>
<keyword evidence="10" id="KW-1185">Reference proteome</keyword>
<comment type="similarity">
    <text evidence="2">Belongs to the CpsC/CapA family.</text>
</comment>
<proteinExistence type="inferred from homology"/>
<dbReference type="EMBL" id="JAUIYO010000014">
    <property type="protein sequence ID" value="MFK2826710.1"/>
    <property type="molecule type" value="Genomic_DNA"/>
</dbReference>
<evidence type="ECO:0000256" key="5">
    <source>
        <dbReference type="ARBA" id="ARBA00022989"/>
    </source>
</evidence>
<evidence type="ECO:0000313" key="10">
    <source>
        <dbReference type="Proteomes" id="UP001619911"/>
    </source>
</evidence>
<feature type="transmembrane region" description="Helical" evidence="7">
    <location>
        <begin position="167"/>
        <end position="188"/>
    </location>
</feature>
<feature type="domain" description="Polysaccharide chain length determinant N-terminal" evidence="8">
    <location>
        <begin position="8"/>
        <end position="94"/>
    </location>
</feature>
<keyword evidence="3" id="KW-1003">Cell membrane</keyword>
<evidence type="ECO:0000256" key="7">
    <source>
        <dbReference type="SAM" id="Phobius"/>
    </source>
</evidence>
<comment type="caution">
    <text evidence="9">The sequence shown here is derived from an EMBL/GenBank/DDBJ whole genome shotgun (WGS) entry which is preliminary data.</text>
</comment>
<comment type="subcellular location">
    <subcellularLocation>
        <location evidence="1">Cell membrane</location>
        <topology evidence="1">Multi-pass membrane protein</topology>
    </subcellularLocation>
</comment>
<evidence type="ECO:0000256" key="2">
    <source>
        <dbReference type="ARBA" id="ARBA00006683"/>
    </source>
</evidence>
<sequence>MQEGLTIKDFFYLIKKRIIMISMTMTIVTLMTGVIILFLFKPVYEAKEYILIGDLHNTDRENSYEETQKIPRMMASSIDFIKSPIVLDAVKKELGLHDTPLEKKLFIENNKDSQIVTITAKDQNAELARKIAKTTVFISIEKMNTLLKFDGAKILEKSDDLIEKNNIAAALVIALIVGMFSGVGLAVVREQLDDSIKSEKTVEDLLDVPLLGEFSDKAKIRKSRREIPFYDDKERREVHAKEKTNQADRATTIS</sequence>
<keyword evidence="6 7" id="KW-0472">Membrane</keyword>
<dbReference type="Proteomes" id="UP001619911">
    <property type="component" value="Unassembled WGS sequence"/>
</dbReference>
<gene>
    <name evidence="9" type="ORF">QYG89_13725</name>
</gene>
<accession>A0ABW8IB28</accession>
<dbReference type="PANTHER" id="PTHR32309:SF13">
    <property type="entry name" value="FERRIC ENTEROBACTIN TRANSPORT PROTEIN FEPE"/>
    <property type="match status" value="1"/>
</dbReference>
<reference evidence="9 10" key="1">
    <citation type="submission" date="2023-07" db="EMBL/GenBank/DDBJ databases">
        <title>Bacillus lucianemedeirus sp. nov, a new species isolated from an immunobiological production facility.</title>
        <authorList>
            <person name="Costa L.V."/>
            <person name="Miranda R.V.S.L."/>
            <person name="Brandao M.L.L."/>
            <person name="Reis C.M.F."/>
            <person name="Frazao A.M."/>
            <person name="Cruz F.V."/>
            <person name="Baio P.V.P."/>
            <person name="Veras J.F.C."/>
            <person name="Ramos J.N."/>
            <person name="Vieira V."/>
        </authorList>
    </citation>
    <scope>NUCLEOTIDE SEQUENCE [LARGE SCALE GENOMIC DNA]</scope>
    <source>
        <strain evidence="9 10">B190/17</strain>
    </source>
</reference>
<organism evidence="9 10">
    <name type="scientific">Bacillus lumedeiriae</name>
    <dbReference type="NCBI Taxonomy" id="3058829"/>
    <lineage>
        <taxon>Bacteria</taxon>
        <taxon>Bacillati</taxon>
        <taxon>Bacillota</taxon>
        <taxon>Bacilli</taxon>
        <taxon>Bacillales</taxon>
        <taxon>Bacillaceae</taxon>
        <taxon>Bacillus</taxon>
    </lineage>
</organism>
<name>A0ABW8IB28_9BACI</name>